<evidence type="ECO:0000313" key="2">
    <source>
        <dbReference type="EMBL" id="QJA91224.1"/>
    </source>
</evidence>
<proteinExistence type="predicted"/>
<organism evidence="2">
    <name type="scientific">viral metagenome</name>
    <dbReference type="NCBI Taxonomy" id="1070528"/>
    <lineage>
        <taxon>unclassified sequences</taxon>
        <taxon>metagenomes</taxon>
        <taxon>organismal metagenomes</taxon>
    </lineage>
</organism>
<gene>
    <name evidence="2" type="ORF">MM415B03427_0003</name>
</gene>
<reference evidence="2" key="1">
    <citation type="submission" date="2020-03" db="EMBL/GenBank/DDBJ databases">
        <title>The deep terrestrial virosphere.</title>
        <authorList>
            <person name="Holmfeldt K."/>
            <person name="Nilsson E."/>
            <person name="Simone D."/>
            <person name="Lopez-Fernandez M."/>
            <person name="Wu X."/>
            <person name="de Brujin I."/>
            <person name="Lundin D."/>
            <person name="Andersson A."/>
            <person name="Bertilsson S."/>
            <person name="Dopson M."/>
        </authorList>
    </citation>
    <scope>NUCLEOTIDE SEQUENCE</scope>
    <source>
        <strain evidence="2">MM415B03427</strain>
    </source>
</reference>
<dbReference type="AlphaFoldDB" id="A0A6M3LCW8"/>
<evidence type="ECO:0000256" key="1">
    <source>
        <dbReference type="SAM" id="Coils"/>
    </source>
</evidence>
<dbReference type="EMBL" id="MT142971">
    <property type="protein sequence ID" value="QJA91224.1"/>
    <property type="molecule type" value="Genomic_DNA"/>
</dbReference>
<accession>A0A6M3LCW8</accession>
<keyword evidence="1" id="KW-0175">Coiled coil</keyword>
<protein>
    <submittedName>
        <fullName evidence="2">Uncharacterized protein</fullName>
    </submittedName>
</protein>
<name>A0A6M3LCW8_9ZZZZ</name>
<feature type="coiled-coil region" evidence="1">
    <location>
        <begin position="150"/>
        <end position="190"/>
    </location>
</feature>
<sequence length="280" mass="31683">MQNSIPFHFRLDAASPGWWVYQPTDATHARRLREATVWETDSYLQLLPHFYVIAIRPLTPTTWLCVPYNVADAKQRGWNGEPRRLELVSEAIEPFELISARASGFTHLLYREVAYLNARDNVDAAQGAVFDNMTLSGVPRAWLPAASIILSDMQQQIERERAAAEEAIRVAIAEQRVAEHERLLEQQAALASTTEGRIQWYLNFVGASLVDWRRSGRQLEVTWQYEGYTHTATVSDTMRGVGAGICLSGTAGEHNLSSLVLAIQEARRLHRFDMPRSSYI</sequence>